<evidence type="ECO:0000313" key="2">
    <source>
        <dbReference type="Proteomes" id="UP000184758"/>
    </source>
</evidence>
<dbReference type="EMBL" id="FSRN01000001">
    <property type="protein sequence ID" value="SIO19613.1"/>
    <property type="molecule type" value="Genomic_DNA"/>
</dbReference>
<dbReference type="Proteomes" id="UP000184758">
    <property type="component" value="Unassembled WGS sequence"/>
</dbReference>
<dbReference type="OrthoDB" id="9763643at2"/>
<dbReference type="SMART" id="SM00728">
    <property type="entry name" value="ChW"/>
    <property type="match status" value="6"/>
</dbReference>
<dbReference type="Pfam" id="PF07538">
    <property type="entry name" value="ChW"/>
    <property type="match status" value="6"/>
</dbReference>
<protein>
    <submittedName>
        <fullName evidence="1">Uncharacterized conserved protein YjdB, contains Ig-like domain</fullName>
    </submittedName>
</protein>
<keyword evidence="2" id="KW-1185">Reference proteome</keyword>
<name>A0A1N6HIQ1_9LACT</name>
<gene>
    <name evidence="1" type="ORF">SAMN05878443_1880</name>
</gene>
<sequence>MFGVSDESKFMLSKVMNYKSYFDPTSVTINKNQFESGDILEVSMKPNSYDEIINQIDIILANENGKVNEQTIITSYNDEKERYIGQMKIPSEYTVGDYYIDSIVQRASDDTTRIYNKSIYSESLIDLSKGDFSVTESKSPAISYTTHVQSYGWQAPVTSGKMSGTQGESKRLEGINISLGSLFPESIQYRTHVQSNGWMDWVGDGEISGTEGESKRLEAIQIKLTDKEAENYDIYYRVHAEKNGWLGWAKNGEEAGTEGFSRRLEAIEIVIVKKGAAAPGSKSNAFVKKEIIPTISYTTHVQSIGWQSWVKDGTVAGTSGKAKRLEGIKIKLENLPYAGGVQYKAHVQSYGWQGWSTNSALSGTSGKAKRLEAIQIQLTGEMAEKYDVYYRVHAQSYGWLGWAKNGESSGSEGKSKRLEAIEIRLIKKGNKAPGSTSTKFINK</sequence>
<accession>A0A1N6HIQ1</accession>
<evidence type="ECO:0000313" key="1">
    <source>
        <dbReference type="EMBL" id="SIO19613.1"/>
    </source>
</evidence>
<dbReference type="eggNOG" id="COG1876">
    <property type="taxonomic scope" value="Bacteria"/>
</dbReference>
<dbReference type="AlphaFoldDB" id="A0A1N6HIQ1"/>
<reference evidence="2" key="1">
    <citation type="submission" date="2016-11" db="EMBL/GenBank/DDBJ databases">
        <authorList>
            <person name="Varghese N."/>
            <person name="Submissions S."/>
        </authorList>
    </citation>
    <scope>NUCLEOTIDE SEQUENCE [LARGE SCALE GENOMIC DNA]</scope>
    <source>
        <strain evidence="2">313</strain>
    </source>
</reference>
<dbReference type="STRING" id="28230.SAMN05878443_1880"/>
<dbReference type="InterPro" id="IPR006637">
    <property type="entry name" value="ChW"/>
</dbReference>
<organism evidence="1 2">
    <name type="scientific">Carnobacterium alterfunditum</name>
    <dbReference type="NCBI Taxonomy" id="28230"/>
    <lineage>
        <taxon>Bacteria</taxon>
        <taxon>Bacillati</taxon>
        <taxon>Bacillota</taxon>
        <taxon>Bacilli</taxon>
        <taxon>Lactobacillales</taxon>
        <taxon>Carnobacteriaceae</taxon>
        <taxon>Carnobacterium</taxon>
    </lineage>
</organism>
<proteinExistence type="predicted"/>